<feature type="region of interest" description="Disordered" evidence="1">
    <location>
        <begin position="99"/>
        <end position="118"/>
    </location>
</feature>
<accession>A0ABS6Z0F6</accession>
<sequence>MSSPTAPFARIPRPPHRAGALRVRPVPHEAPASYLHRLAQAYRLQLRQILEGIGITVDGRPGSMPGGSEIVLSPAALHHLATFTRIPDLPRALGNVVHGSRDPDPGHPNARWQPLEPARQPTRTCPWCTLHHSRGTTSQAWAYHRAHQRLCPQHLRWATPPTDRASLDTRALPELVPAHHAHKRLGRRPDATAAYQWAAAITTRWHDQEHHLTRRWHYRRTRLADTNPPPAHGKSWALTGRDPVTYPETVALARHLARTPHPEADHGFLDQTANILGLDRLVLPPHDLLRAWIHTTQQRPRRRCL</sequence>
<dbReference type="EMBL" id="WTFF01000016">
    <property type="protein sequence ID" value="MBW5481225.1"/>
    <property type="molecule type" value="Genomic_DNA"/>
</dbReference>
<comment type="caution">
    <text evidence="2">The sequence shown here is derived from an EMBL/GenBank/DDBJ whole genome shotgun (WGS) entry which is preliminary data.</text>
</comment>
<evidence type="ECO:0000256" key="1">
    <source>
        <dbReference type="SAM" id="MobiDB-lite"/>
    </source>
</evidence>
<evidence type="ECO:0000313" key="2">
    <source>
        <dbReference type="EMBL" id="MBW5481225.1"/>
    </source>
</evidence>
<gene>
    <name evidence="2" type="ORF">GPJ59_04850</name>
</gene>
<protein>
    <recommendedName>
        <fullName evidence="4">TniQ protein</fullName>
    </recommendedName>
</protein>
<evidence type="ECO:0008006" key="4">
    <source>
        <dbReference type="Google" id="ProtNLM"/>
    </source>
</evidence>
<proteinExistence type="predicted"/>
<reference evidence="2 3" key="1">
    <citation type="submission" date="2019-12" db="EMBL/GenBank/DDBJ databases">
        <title>Genome sequence of Streptomyces bambusae.</title>
        <authorList>
            <person name="Bansal K."/>
            <person name="Choksket S."/>
            <person name="Korpole S."/>
            <person name="Patil P.B."/>
        </authorList>
    </citation>
    <scope>NUCLEOTIDE SEQUENCE [LARGE SCALE GENOMIC DNA]</scope>
    <source>
        <strain evidence="2 3">SK60</strain>
    </source>
</reference>
<organism evidence="2 3">
    <name type="scientific">Streptomyces bambusae</name>
    <dbReference type="NCBI Taxonomy" id="1550616"/>
    <lineage>
        <taxon>Bacteria</taxon>
        <taxon>Bacillati</taxon>
        <taxon>Actinomycetota</taxon>
        <taxon>Actinomycetes</taxon>
        <taxon>Kitasatosporales</taxon>
        <taxon>Streptomycetaceae</taxon>
        <taxon>Streptomyces</taxon>
    </lineage>
</organism>
<evidence type="ECO:0000313" key="3">
    <source>
        <dbReference type="Proteomes" id="UP000812013"/>
    </source>
</evidence>
<name>A0ABS6Z0F6_9ACTN</name>
<dbReference type="Proteomes" id="UP000812013">
    <property type="component" value="Unassembled WGS sequence"/>
</dbReference>
<keyword evidence="3" id="KW-1185">Reference proteome</keyword>